<reference evidence="1 2" key="1">
    <citation type="submission" date="2024-09" db="EMBL/GenBank/DDBJ databases">
        <title>Laminarin stimulates single cell rates of sulfate reduction while oxygen inhibits transcriptomic activity in coastal marine sediment.</title>
        <authorList>
            <person name="Lindsay M."/>
            <person name="Orcutt B."/>
            <person name="Emerson D."/>
            <person name="Stepanauskas R."/>
            <person name="D'Angelo T."/>
        </authorList>
    </citation>
    <scope>NUCLEOTIDE SEQUENCE [LARGE SCALE GENOMIC DNA]</scope>
    <source>
        <strain evidence="1">SAG AM-311-K15</strain>
    </source>
</reference>
<accession>A0ABV6Z0N3</accession>
<keyword evidence="2" id="KW-1185">Reference proteome</keyword>
<proteinExistence type="predicted"/>
<dbReference type="EMBL" id="JBHPBY010000253">
    <property type="protein sequence ID" value="MFC1852009.1"/>
    <property type="molecule type" value="Genomic_DNA"/>
</dbReference>
<sequence>MKLQLGTLNVCCCEPVTMIKVFPELLFLSLLKSGKTLQSPTHIFRTIDQHIQH</sequence>
<name>A0ABV6Z0N3_UNCC1</name>
<evidence type="ECO:0000313" key="1">
    <source>
        <dbReference type="EMBL" id="MFC1852009.1"/>
    </source>
</evidence>
<dbReference type="Proteomes" id="UP001594351">
    <property type="component" value="Unassembled WGS sequence"/>
</dbReference>
<comment type="caution">
    <text evidence="1">The sequence shown here is derived from an EMBL/GenBank/DDBJ whole genome shotgun (WGS) entry which is preliminary data.</text>
</comment>
<evidence type="ECO:0000313" key="2">
    <source>
        <dbReference type="Proteomes" id="UP001594351"/>
    </source>
</evidence>
<gene>
    <name evidence="1" type="ORF">ACFL27_17590</name>
</gene>
<organism evidence="1 2">
    <name type="scientific">candidate division CSSED10-310 bacterium</name>
    <dbReference type="NCBI Taxonomy" id="2855610"/>
    <lineage>
        <taxon>Bacteria</taxon>
        <taxon>Bacteria division CSSED10-310</taxon>
    </lineage>
</organism>
<protein>
    <submittedName>
        <fullName evidence="1">Uncharacterized protein</fullName>
    </submittedName>
</protein>